<evidence type="ECO:0000313" key="2">
    <source>
        <dbReference type="EMBL" id="MBB3224081.1"/>
    </source>
</evidence>
<keyword evidence="4" id="KW-1185">Reference proteome</keyword>
<dbReference type="OrthoDB" id="8708394at2"/>
<feature type="signal peptide" evidence="1">
    <location>
        <begin position="1"/>
        <end position="19"/>
    </location>
</feature>
<feature type="chain" id="PRO_5044607648" evidence="1">
    <location>
        <begin position="20"/>
        <end position="180"/>
    </location>
</feature>
<evidence type="ECO:0000313" key="5">
    <source>
        <dbReference type="Proteomes" id="UP000584325"/>
    </source>
</evidence>
<organism evidence="2 5">
    <name type="scientific">Pseudoduganella umbonata</name>
    <dbReference type="NCBI Taxonomy" id="864828"/>
    <lineage>
        <taxon>Bacteria</taxon>
        <taxon>Pseudomonadati</taxon>
        <taxon>Pseudomonadota</taxon>
        <taxon>Betaproteobacteria</taxon>
        <taxon>Burkholderiales</taxon>
        <taxon>Oxalobacteraceae</taxon>
        <taxon>Telluria group</taxon>
        <taxon>Pseudoduganella</taxon>
    </lineage>
</organism>
<dbReference type="AlphaFoldDB" id="A0A4P8HYH5"/>
<reference evidence="2 5" key="2">
    <citation type="submission" date="2020-08" db="EMBL/GenBank/DDBJ databases">
        <title>Genomic Encyclopedia of Type Strains, Phase III (KMG-III): the genomes of soil and plant-associated and newly described type strains.</title>
        <authorList>
            <person name="Whitman W."/>
        </authorList>
    </citation>
    <scope>NUCLEOTIDE SEQUENCE [LARGE SCALE GENOMIC DNA]</scope>
    <source>
        <strain evidence="2 5">CECT 7753</strain>
    </source>
</reference>
<dbReference type="InterPro" id="IPR013424">
    <property type="entry name" value="Ice-binding_C"/>
</dbReference>
<dbReference type="RefSeq" id="WP_137316827.1">
    <property type="nucleotide sequence ID" value="NZ_CP040017.1"/>
</dbReference>
<dbReference type="NCBIfam" id="TIGR02595">
    <property type="entry name" value="PEP_CTERM"/>
    <property type="match status" value="1"/>
</dbReference>
<name>A0A4P8HYH5_9BURK</name>
<dbReference type="EMBL" id="JACHXS010000011">
    <property type="protein sequence ID" value="MBB3224081.1"/>
    <property type="molecule type" value="Genomic_DNA"/>
</dbReference>
<dbReference type="Proteomes" id="UP000298763">
    <property type="component" value="Chromosome"/>
</dbReference>
<gene>
    <name evidence="3" type="ORF">FCL38_29280</name>
    <name evidence="2" type="ORF">FHS02_004940</name>
</gene>
<accession>A0A4P8HYH5</accession>
<evidence type="ECO:0000313" key="4">
    <source>
        <dbReference type="Proteomes" id="UP000298763"/>
    </source>
</evidence>
<sequence length="180" mass="19891">MSRTFLCALLAACAMPAHGETWHFAYQGFHDSIAGAFLPDRKLTGSFVGQDADGDGALVRAEITSLVVEGVDFIACESHSNEYYHCSTEAFAYQDGTLSFAVGQHGGDPEGWIGGGHFYTSGEREWRYAYRLDHYEEWEYHWTPQTTFVISSAPEPGTWALLLAGLPLILHAVGRKRKSP</sequence>
<evidence type="ECO:0000256" key="1">
    <source>
        <dbReference type="SAM" id="SignalP"/>
    </source>
</evidence>
<dbReference type="EMBL" id="CP040017">
    <property type="protein sequence ID" value="QCP14052.1"/>
    <property type="molecule type" value="Genomic_DNA"/>
</dbReference>
<dbReference type="Proteomes" id="UP000584325">
    <property type="component" value="Unassembled WGS sequence"/>
</dbReference>
<keyword evidence="1" id="KW-0732">Signal</keyword>
<proteinExistence type="predicted"/>
<protein>
    <submittedName>
        <fullName evidence="3">PEP-CTERM sorting domain-containing protein</fullName>
    </submittedName>
</protein>
<evidence type="ECO:0000313" key="3">
    <source>
        <dbReference type="EMBL" id="QCP14052.1"/>
    </source>
</evidence>
<reference evidence="3 4" key="1">
    <citation type="submission" date="2019-05" db="EMBL/GenBank/DDBJ databases">
        <title>Draft Genome Sequences of Six Type Strains of the Genus Massilia.</title>
        <authorList>
            <person name="Miess H."/>
            <person name="Frediansyhah A."/>
            <person name="Gross H."/>
        </authorList>
    </citation>
    <scope>NUCLEOTIDE SEQUENCE [LARGE SCALE GENOMIC DNA]</scope>
    <source>
        <strain evidence="3 4">DSMZ 26121</strain>
    </source>
</reference>